<comment type="caution">
    <text evidence="2">The sequence shown here is derived from an EMBL/GenBank/DDBJ whole genome shotgun (WGS) entry which is preliminary data.</text>
</comment>
<proteinExistence type="predicted"/>
<keyword evidence="3" id="KW-1185">Reference proteome</keyword>
<organism evidence="2 3">
    <name type="scientific">Nonomuraea soli</name>
    <dbReference type="NCBI Taxonomy" id="1032476"/>
    <lineage>
        <taxon>Bacteria</taxon>
        <taxon>Bacillati</taxon>
        <taxon>Actinomycetota</taxon>
        <taxon>Actinomycetes</taxon>
        <taxon>Streptosporangiales</taxon>
        <taxon>Streptosporangiaceae</taxon>
        <taxon>Nonomuraea</taxon>
    </lineage>
</organism>
<dbReference type="EMBL" id="JACDUR010000011">
    <property type="protein sequence ID" value="MBA2897386.1"/>
    <property type="molecule type" value="Genomic_DNA"/>
</dbReference>
<dbReference type="RefSeq" id="WP_181616094.1">
    <property type="nucleotide sequence ID" value="NZ_BAABAM010000013.1"/>
</dbReference>
<accession>A0A7W0HW20</accession>
<evidence type="ECO:0000313" key="3">
    <source>
        <dbReference type="Proteomes" id="UP000530928"/>
    </source>
</evidence>
<sequence>MSWLWPARRAVEATAQQVAVTGAAASSWNHDPLDGDAGWKPAGSRGRPVPDWTLERSRMYSVAAYRCNPMARAIIDTYVAFAVGDSGVTFQATNTQVRQVVEEFWRDPRNQIAEGQELGLRSQLLLGETIRELMVGELSGVVRYSPIDPTAVVDVRCRGGNPLWPEVLELRADAVSVTRRVAGVDDTTGLRDGEIMFWAPFRSLETDIRSLPFLTPVLDWLDSYDTVLSNLIDRTALARYMVWDVTVEGDQPAVDKFVRDRGGLHVPPSGSVEVHNSAVKWEAKNAQTGSYEDTNAARSVLTSVAAGAGLSKVWLAEPEDANRATSLTMAEPVRRRVQGVQKIWLAYQTEFTRFAVDRAVAAGRLPRTVQASDPKTGESYEIPASQSVVVTGPEIAAADSQVTAQVLLNLSTGIEHLVAVGALTREAAAVAARKAWEDYMGIPYSADLGKPDADLDDVATAVDDATTTAKAQLKLAAVGNS</sequence>
<name>A0A7W0HW20_9ACTN</name>
<evidence type="ECO:0000313" key="2">
    <source>
        <dbReference type="EMBL" id="MBA2897386.1"/>
    </source>
</evidence>
<protein>
    <recommendedName>
        <fullName evidence="4">Phage portal protein</fullName>
    </recommendedName>
</protein>
<evidence type="ECO:0000256" key="1">
    <source>
        <dbReference type="SAM" id="MobiDB-lite"/>
    </source>
</evidence>
<reference evidence="2 3" key="1">
    <citation type="submission" date="2020-07" db="EMBL/GenBank/DDBJ databases">
        <title>Genomic Encyclopedia of Type Strains, Phase IV (KMG-IV): sequencing the most valuable type-strain genomes for metagenomic binning, comparative biology and taxonomic classification.</title>
        <authorList>
            <person name="Goeker M."/>
        </authorList>
    </citation>
    <scope>NUCLEOTIDE SEQUENCE [LARGE SCALE GENOMIC DNA]</scope>
    <source>
        <strain evidence="2 3">DSM 45533</strain>
    </source>
</reference>
<dbReference type="Proteomes" id="UP000530928">
    <property type="component" value="Unassembled WGS sequence"/>
</dbReference>
<evidence type="ECO:0008006" key="4">
    <source>
        <dbReference type="Google" id="ProtNLM"/>
    </source>
</evidence>
<feature type="region of interest" description="Disordered" evidence="1">
    <location>
        <begin position="24"/>
        <end position="47"/>
    </location>
</feature>
<gene>
    <name evidence="2" type="ORF">HNR30_008784</name>
</gene>
<dbReference type="AlphaFoldDB" id="A0A7W0HW20"/>